<reference evidence="3" key="1">
    <citation type="journal article" date="2023" name="bioRxiv">
        <title>Complete genome of the Medicago anthracnose fungus, Colletotrichum destructivum, reveals a mini-chromosome-like region within a core chromosome.</title>
        <authorList>
            <person name="Lapalu N."/>
            <person name="Simon A."/>
            <person name="Lu A."/>
            <person name="Plaumann P.-L."/>
            <person name="Amselem J."/>
            <person name="Pigne S."/>
            <person name="Auger A."/>
            <person name="Koch C."/>
            <person name="Dallery J.-F."/>
            <person name="O'Connell R.J."/>
        </authorList>
    </citation>
    <scope>NUCLEOTIDE SEQUENCE [LARGE SCALE GENOMIC DNA]</scope>
    <source>
        <strain evidence="3">CBS 520.97</strain>
    </source>
</reference>
<dbReference type="Proteomes" id="UP001322277">
    <property type="component" value="Chromosome 1"/>
</dbReference>
<sequence length="72" mass="7792">MQKTISAGIVTDQPRQARTSLAAHPAMESPSAVSPSGNNGAACKMEKVYKTNKHVCMCHPMVAHPFYTLCME</sequence>
<accession>A0AAX4HXQ5</accession>
<dbReference type="GeneID" id="87937489"/>
<evidence type="ECO:0000313" key="2">
    <source>
        <dbReference type="EMBL" id="WQF75972.1"/>
    </source>
</evidence>
<dbReference type="RefSeq" id="XP_062773196.1">
    <property type="nucleotide sequence ID" value="XM_062917145.1"/>
</dbReference>
<organism evidence="2 3">
    <name type="scientific">Colletotrichum destructivum</name>
    <dbReference type="NCBI Taxonomy" id="34406"/>
    <lineage>
        <taxon>Eukaryota</taxon>
        <taxon>Fungi</taxon>
        <taxon>Dikarya</taxon>
        <taxon>Ascomycota</taxon>
        <taxon>Pezizomycotina</taxon>
        <taxon>Sordariomycetes</taxon>
        <taxon>Hypocreomycetidae</taxon>
        <taxon>Glomerellales</taxon>
        <taxon>Glomerellaceae</taxon>
        <taxon>Colletotrichum</taxon>
        <taxon>Colletotrichum destructivum species complex</taxon>
    </lineage>
</organism>
<evidence type="ECO:0000256" key="1">
    <source>
        <dbReference type="SAM" id="MobiDB-lite"/>
    </source>
</evidence>
<dbReference type="EMBL" id="CP137305">
    <property type="protein sequence ID" value="WQF75972.1"/>
    <property type="molecule type" value="Genomic_DNA"/>
</dbReference>
<proteinExistence type="predicted"/>
<dbReference type="KEGG" id="cdet:87937489"/>
<feature type="region of interest" description="Disordered" evidence="1">
    <location>
        <begin position="1"/>
        <end position="39"/>
    </location>
</feature>
<gene>
    <name evidence="2" type="ORF">CDEST_00986</name>
</gene>
<dbReference type="AlphaFoldDB" id="A0AAX4HXQ5"/>
<evidence type="ECO:0000313" key="3">
    <source>
        <dbReference type="Proteomes" id="UP001322277"/>
    </source>
</evidence>
<protein>
    <submittedName>
        <fullName evidence="2">Uncharacterized protein</fullName>
    </submittedName>
</protein>
<keyword evidence="3" id="KW-1185">Reference proteome</keyword>
<name>A0AAX4HXQ5_9PEZI</name>